<dbReference type="InterPro" id="IPR016024">
    <property type="entry name" value="ARM-type_fold"/>
</dbReference>
<evidence type="ECO:0000256" key="1">
    <source>
        <dbReference type="ARBA" id="ARBA00010409"/>
    </source>
</evidence>
<sequence length="1326" mass="153199">MDDTNAQQLTDADRAVQYYEQCHRWKLQLDAASSFSDVATVCQDICNYAGSRESKQASVEIIIDADAQTPEQFSSVGPYLPSSTLTCTLLAYLNDTNKTHSQRKIISKSYYNLCHRNMLEGAALNTVYGTVDLENDDKNSVAIYGMFNSRFLNLIQNVPALPILALRNLSVFSSRGYNRWINTAAENVLTLERLGLVRDIHNSKMYKHMWYVALMNLESPYHGTRENMLALLKFVFRDEEVVHHTVLPTMQVWSWLNRNKYHLLGMLLGQYSLPMLLRLLDLDMVQLGKALKLSLKYKHLYTGGQTLIRLLHKEQQWSSFVYDLVATVIIEEEIDLVRVMAKYWFSSFTPKDYRTVYHDHLKMDLIITNSFAPTVVEQMLPVYCVRNKYEKLFLLAYLFREELQKHAYLQQFLLYICELAETQKPLPAATKGSLIESLGYYIIACGATDKIDTHRLTAQLTHYMLEVMKTPVHLEVCKTLVTVCQKLLKHIVLTQQRSTPGKEFNRDAQALVAKFMSYDMYDRYLFPAGTKPLSYQPTVTALRLFAAFVEQVLEFTPSSQYVLQMRPAPSVEWVAKLLPDSLPLEELGSSFRSMVYGLQHLLRSDYDDIRTYALKMLYNRTIAYHFDPKLQDQLAIVFSHDDTEAQRHTVHQLLDDAIGKVTVALQHHRQDFYAAVLMEEDHPNDQLHRLVDRCTEICFGFSPDEAILSNTELFRAHDCVFEVWNFTRYVLNCAKTEDSSGCETSFELMDRCLQLLLDQSDEWKACDPISIVFNSAQIALAKRRMQGALWKTIRAVSIFIENAALWVVEHNKQVENIQAYEIFRSYLHTLNTIMTSCCHRGAIEAAGNCLSRVVRHLMQLKQHVLTCETALEQDSERFRPLKRYMSEVRQMFRTWLTYPRTHLNDFRRHRGYLWMVHSYLRHDTADITHDSLLRSYLDEYALLGKRAAENENNAPAMPPAPCGTVLWLHQLYLLARETSLNESILPHIDELMIVALAHILSQDWSERNAALQLYSACTTKLTGQRQLYNDPDADWAPVYTSFEEVTCKASRTIQFMLEQMRLSLQPAKSASGVKRGDTVTSFLLLVLEFLSNLEYRAYHRYANTTECPKPYGQNIFILDYRMLSYSLFGHKHEQVRKLAARCFVQLHDFYTEIPIMLEKQIYLLFTKKDENFRQSMCHATMGFVQRHVTLGRYVGAGSDRDTGENHSKDVFLRRVRDMVEEYYELDRVDNFIASFRYRCEVQKLLLYLGFSRNSAVVLELVINRIAPDTHGLDVFAMQLNQVYNSGLRTVPAAAVHPPAPVPSTSSMPYELYTELEDIADQGDAVF</sequence>
<evidence type="ECO:0000313" key="3">
    <source>
        <dbReference type="EnsemblMetazoa" id="AMIN002042-PA"/>
    </source>
</evidence>
<feature type="domain" description="DUF2428" evidence="2">
    <location>
        <begin position="717"/>
        <end position="1005"/>
    </location>
</feature>
<dbReference type="STRING" id="112268.A0A182VVE7"/>
<organism evidence="3 4">
    <name type="scientific">Anopheles minimus</name>
    <dbReference type="NCBI Taxonomy" id="112268"/>
    <lineage>
        <taxon>Eukaryota</taxon>
        <taxon>Metazoa</taxon>
        <taxon>Ecdysozoa</taxon>
        <taxon>Arthropoda</taxon>
        <taxon>Hexapoda</taxon>
        <taxon>Insecta</taxon>
        <taxon>Pterygota</taxon>
        <taxon>Neoptera</taxon>
        <taxon>Endopterygota</taxon>
        <taxon>Diptera</taxon>
        <taxon>Nematocera</taxon>
        <taxon>Culicoidea</taxon>
        <taxon>Culicidae</taxon>
        <taxon>Anophelinae</taxon>
        <taxon>Anopheles</taxon>
    </lineage>
</organism>
<dbReference type="PANTHER" id="PTHR14387">
    <property type="entry name" value="THADA/DEATH RECEPTOR INTERACTING PROTEIN"/>
    <property type="match status" value="1"/>
</dbReference>
<dbReference type="SUPFAM" id="SSF48371">
    <property type="entry name" value="ARM repeat"/>
    <property type="match status" value="1"/>
</dbReference>
<dbReference type="VEuPathDB" id="VectorBase:AMIN002042"/>
<dbReference type="PANTHER" id="PTHR14387:SF0">
    <property type="entry name" value="DUF2428 DOMAIN-CONTAINING PROTEIN"/>
    <property type="match status" value="1"/>
</dbReference>
<dbReference type="Proteomes" id="UP000075920">
    <property type="component" value="Unassembled WGS sequence"/>
</dbReference>
<reference evidence="4" key="1">
    <citation type="submission" date="2013-03" db="EMBL/GenBank/DDBJ databases">
        <title>The Genome Sequence of Anopheles minimus MINIMUS1.</title>
        <authorList>
            <consortium name="The Broad Institute Genomics Platform"/>
            <person name="Neafsey D.E."/>
            <person name="Walton C."/>
            <person name="Walker B."/>
            <person name="Young S.K."/>
            <person name="Zeng Q."/>
            <person name="Gargeya S."/>
            <person name="Fitzgerald M."/>
            <person name="Haas B."/>
            <person name="Abouelleil A."/>
            <person name="Allen A.W."/>
            <person name="Alvarado L."/>
            <person name="Arachchi H.M."/>
            <person name="Berlin A.M."/>
            <person name="Chapman S.B."/>
            <person name="Gainer-Dewar J."/>
            <person name="Goldberg J."/>
            <person name="Griggs A."/>
            <person name="Gujja S."/>
            <person name="Hansen M."/>
            <person name="Howarth C."/>
            <person name="Imamovic A."/>
            <person name="Ireland A."/>
            <person name="Larimer J."/>
            <person name="McCowan C."/>
            <person name="Murphy C."/>
            <person name="Pearson M."/>
            <person name="Poon T.W."/>
            <person name="Priest M."/>
            <person name="Roberts A."/>
            <person name="Saif S."/>
            <person name="Shea T."/>
            <person name="Sisk P."/>
            <person name="Sykes S."/>
            <person name="Wortman J."/>
            <person name="Nusbaum C."/>
            <person name="Birren B."/>
        </authorList>
    </citation>
    <scope>NUCLEOTIDE SEQUENCE [LARGE SCALE GENOMIC DNA]</scope>
    <source>
        <strain evidence="4">MINIMUS1</strain>
    </source>
</reference>
<dbReference type="GO" id="GO:0005829">
    <property type="term" value="C:cytosol"/>
    <property type="evidence" value="ECO:0007669"/>
    <property type="project" value="TreeGrafter"/>
</dbReference>
<dbReference type="GO" id="GO:0030488">
    <property type="term" value="P:tRNA methylation"/>
    <property type="evidence" value="ECO:0007669"/>
    <property type="project" value="TreeGrafter"/>
</dbReference>
<accession>A0A182VVE7</accession>
<protein>
    <submittedName>
        <fullName evidence="3">DUF2428 domain-containing protein</fullName>
    </submittedName>
</protein>
<proteinExistence type="inferred from homology"/>
<dbReference type="InterPro" id="IPR019442">
    <property type="entry name" value="THADA/TRM732_DUF2428"/>
</dbReference>
<name>A0A182VVE7_9DIPT</name>
<dbReference type="InterPro" id="IPR051954">
    <property type="entry name" value="tRNA_methyltransferase_THADA"/>
</dbReference>
<reference evidence="3" key="2">
    <citation type="submission" date="2020-05" db="UniProtKB">
        <authorList>
            <consortium name="EnsemblMetazoa"/>
        </authorList>
    </citation>
    <scope>IDENTIFICATION</scope>
    <source>
        <strain evidence="3">MINIMUS1</strain>
    </source>
</reference>
<evidence type="ECO:0000313" key="4">
    <source>
        <dbReference type="Proteomes" id="UP000075920"/>
    </source>
</evidence>
<dbReference type="Pfam" id="PF10350">
    <property type="entry name" value="DUF2428"/>
    <property type="match status" value="1"/>
</dbReference>
<dbReference type="EnsemblMetazoa" id="AMIN002042-RA">
    <property type="protein sequence ID" value="AMIN002042-PA"/>
    <property type="gene ID" value="AMIN002042"/>
</dbReference>
<keyword evidence="4" id="KW-1185">Reference proteome</keyword>
<comment type="similarity">
    <text evidence="1">Belongs to the THADA family.</text>
</comment>
<evidence type="ECO:0000259" key="2">
    <source>
        <dbReference type="Pfam" id="PF10350"/>
    </source>
</evidence>